<dbReference type="PANTHER" id="PTHR32179">
    <property type="entry name" value="NICOTINATE-NUCLEOTIDE PYROPHOSPHORYLASE [CARBOXYLATING]"/>
    <property type="match status" value="1"/>
</dbReference>
<comment type="function">
    <text evidence="1">Involved in the catabolism of quinolinic acid (QA).</text>
</comment>
<comment type="caution">
    <text evidence="13">The sequence shown here is derived from an EMBL/GenBank/DDBJ whole genome shotgun (WGS) entry which is preliminary data.</text>
</comment>
<dbReference type="NCBIfam" id="TIGR00078">
    <property type="entry name" value="nadC"/>
    <property type="match status" value="1"/>
</dbReference>
<gene>
    <name evidence="13" type="primary">nadC</name>
    <name evidence="13" type="ORF">SK069_07610</name>
</gene>
<dbReference type="GO" id="GO:0004514">
    <property type="term" value="F:nicotinate-nucleotide diphosphorylase (carboxylating) activity"/>
    <property type="evidence" value="ECO:0007669"/>
    <property type="project" value="UniProtKB-EC"/>
</dbReference>
<comment type="similarity">
    <text evidence="3 10">Belongs to the NadC/ModD family.</text>
</comment>
<dbReference type="InterPro" id="IPR037128">
    <property type="entry name" value="Quinolinate_PRibosylTase_N_sf"/>
</dbReference>
<dbReference type="Pfam" id="PF01729">
    <property type="entry name" value="QRPTase_C"/>
    <property type="match status" value="1"/>
</dbReference>
<reference evidence="13 14" key="1">
    <citation type="submission" date="2023-11" db="EMBL/GenBank/DDBJ databases">
        <authorList>
            <person name="Xu M."/>
            <person name="Jiang T."/>
        </authorList>
    </citation>
    <scope>NUCLEOTIDE SEQUENCE [LARGE SCALE GENOMIC DNA]</scope>
    <source>
        <strain evidence="13 14">SD</strain>
    </source>
</reference>
<evidence type="ECO:0000313" key="13">
    <source>
        <dbReference type="EMBL" id="MDX8151453.1"/>
    </source>
</evidence>
<dbReference type="PANTHER" id="PTHR32179:SF3">
    <property type="entry name" value="NICOTINATE-NUCLEOTIDE PYROPHOSPHORYLASE [CARBOXYLATING]"/>
    <property type="match status" value="1"/>
</dbReference>
<dbReference type="InterPro" id="IPR002638">
    <property type="entry name" value="Quinolinate_PRibosylTrfase_C"/>
</dbReference>
<dbReference type="EMBL" id="JAXAVX010000002">
    <property type="protein sequence ID" value="MDX8151453.1"/>
    <property type="molecule type" value="Genomic_DNA"/>
</dbReference>
<dbReference type="InterPro" id="IPR022412">
    <property type="entry name" value="Quinolinate_PRibosylTrfase_N"/>
</dbReference>
<evidence type="ECO:0000256" key="5">
    <source>
        <dbReference type="ARBA" id="ARBA00022642"/>
    </source>
</evidence>
<comment type="catalytic activity">
    <reaction evidence="9">
        <text>nicotinate beta-D-ribonucleotide + CO2 + diphosphate = quinolinate + 5-phospho-alpha-D-ribose 1-diphosphate + 2 H(+)</text>
        <dbReference type="Rhea" id="RHEA:12733"/>
        <dbReference type="ChEBI" id="CHEBI:15378"/>
        <dbReference type="ChEBI" id="CHEBI:16526"/>
        <dbReference type="ChEBI" id="CHEBI:29959"/>
        <dbReference type="ChEBI" id="CHEBI:33019"/>
        <dbReference type="ChEBI" id="CHEBI:57502"/>
        <dbReference type="ChEBI" id="CHEBI:58017"/>
        <dbReference type="EC" id="2.4.2.19"/>
    </reaction>
</comment>
<comment type="pathway">
    <text evidence="2">Cofactor biosynthesis; NAD(+) biosynthesis; nicotinate D-ribonucleotide from quinolinate: step 1/1.</text>
</comment>
<keyword evidence="5" id="KW-0662">Pyridine nucleotide biosynthesis</keyword>
<dbReference type="SUPFAM" id="SSF51690">
    <property type="entry name" value="Nicotinate/Quinolinate PRTase C-terminal domain-like"/>
    <property type="match status" value="1"/>
</dbReference>
<evidence type="ECO:0000256" key="4">
    <source>
        <dbReference type="ARBA" id="ARBA00011944"/>
    </source>
</evidence>
<dbReference type="CDD" id="cd01572">
    <property type="entry name" value="QPRTase"/>
    <property type="match status" value="1"/>
</dbReference>
<dbReference type="Gene3D" id="3.20.20.70">
    <property type="entry name" value="Aldolase class I"/>
    <property type="match status" value="1"/>
</dbReference>
<dbReference type="Pfam" id="PF02749">
    <property type="entry name" value="QRPTase_N"/>
    <property type="match status" value="1"/>
</dbReference>
<dbReference type="InterPro" id="IPR027277">
    <property type="entry name" value="NadC/ModD"/>
</dbReference>
<evidence type="ECO:0000313" key="14">
    <source>
        <dbReference type="Proteomes" id="UP001277761"/>
    </source>
</evidence>
<evidence type="ECO:0000256" key="2">
    <source>
        <dbReference type="ARBA" id="ARBA00004893"/>
    </source>
</evidence>
<evidence type="ECO:0000259" key="11">
    <source>
        <dbReference type="Pfam" id="PF01729"/>
    </source>
</evidence>
<evidence type="ECO:0000256" key="9">
    <source>
        <dbReference type="ARBA" id="ARBA00047445"/>
    </source>
</evidence>
<evidence type="ECO:0000256" key="3">
    <source>
        <dbReference type="ARBA" id="ARBA00009400"/>
    </source>
</evidence>
<evidence type="ECO:0000259" key="12">
    <source>
        <dbReference type="Pfam" id="PF02749"/>
    </source>
</evidence>
<dbReference type="EC" id="2.4.2.19" evidence="4"/>
<evidence type="ECO:0000256" key="6">
    <source>
        <dbReference type="ARBA" id="ARBA00022676"/>
    </source>
</evidence>
<keyword evidence="14" id="KW-1185">Reference proteome</keyword>
<dbReference type="InterPro" id="IPR036068">
    <property type="entry name" value="Nicotinate_pribotase-like_C"/>
</dbReference>
<keyword evidence="6 10" id="KW-0328">Glycosyltransferase</keyword>
<accession>A0ABU4VI39</accession>
<evidence type="ECO:0000256" key="1">
    <source>
        <dbReference type="ARBA" id="ARBA00003237"/>
    </source>
</evidence>
<dbReference type="SUPFAM" id="SSF54675">
    <property type="entry name" value="Nicotinate/Quinolinate PRTase N-terminal domain-like"/>
    <property type="match status" value="1"/>
</dbReference>
<sequence>MAATSTPLDELIDRALAEDLGDGDATSLATVPADLRGRARVTQKAPGVIAGLDVAEAVFRAVDGELDVVRLTDEGAWREAGPVLEATGSARSLLAAERTALNFLGRLSGVATITRRYADAVAGTGATVLDTRKTTPGLRLLEKQAVVTGGGANHRIGLYDQILIKENHAAMAGGVGAAVRAAHAQRPDLPIESECQDLDEVREALATAQELGLGPDRYRILLDNMSDDALREAVALVAGRIPLEASGNVSLETIRGIAETGVDFISAGALTHSAPVLDLSLILEPLS</sequence>
<protein>
    <recommendedName>
        <fullName evidence="4">nicotinate-nucleotide diphosphorylase (carboxylating)</fullName>
        <ecNumber evidence="4">2.4.2.19</ecNumber>
    </recommendedName>
    <alternativeName>
        <fullName evidence="8">Quinolinate phosphoribosyltransferase [decarboxylating]</fullName>
    </alternativeName>
</protein>
<dbReference type="RefSeq" id="WP_319953602.1">
    <property type="nucleotide sequence ID" value="NZ_JAXAVX010000002.1"/>
</dbReference>
<dbReference type="Proteomes" id="UP001277761">
    <property type="component" value="Unassembled WGS sequence"/>
</dbReference>
<dbReference type="InterPro" id="IPR004393">
    <property type="entry name" value="NadC"/>
</dbReference>
<dbReference type="PIRSF" id="PIRSF006250">
    <property type="entry name" value="NadC_ModD"/>
    <property type="match status" value="1"/>
</dbReference>
<organism evidence="13 14">
    <name type="scientific">Patulibacter brassicae</name>
    <dbReference type="NCBI Taxonomy" id="1705717"/>
    <lineage>
        <taxon>Bacteria</taxon>
        <taxon>Bacillati</taxon>
        <taxon>Actinomycetota</taxon>
        <taxon>Thermoleophilia</taxon>
        <taxon>Solirubrobacterales</taxon>
        <taxon>Patulibacteraceae</taxon>
        <taxon>Patulibacter</taxon>
    </lineage>
</organism>
<evidence type="ECO:0000256" key="10">
    <source>
        <dbReference type="PIRNR" id="PIRNR006250"/>
    </source>
</evidence>
<name>A0ABU4VI39_9ACTN</name>
<evidence type="ECO:0000256" key="7">
    <source>
        <dbReference type="ARBA" id="ARBA00022679"/>
    </source>
</evidence>
<dbReference type="InterPro" id="IPR013785">
    <property type="entry name" value="Aldolase_TIM"/>
</dbReference>
<evidence type="ECO:0000256" key="8">
    <source>
        <dbReference type="ARBA" id="ARBA00033102"/>
    </source>
</evidence>
<feature type="domain" description="Quinolinate phosphoribosyl transferase C-terminal" evidence="11">
    <location>
        <begin position="110"/>
        <end position="281"/>
    </location>
</feature>
<dbReference type="Gene3D" id="3.90.1170.20">
    <property type="entry name" value="Quinolinate phosphoribosyl transferase, N-terminal domain"/>
    <property type="match status" value="1"/>
</dbReference>
<proteinExistence type="inferred from homology"/>
<feature type="domain" description="Quinolinate phosphoribosyl transferase N-terminal" evidence="12">
    <location>
        <begin position="24"/>
        <end position="108"/>
    </location>
</feature>
<keyword evidence="7 10" id="KW-0808">Transferase</keyword>